<reference evidence="3" key="1">
    <citation type="submission" date="2015-12" db="EMBL/GenBank/DDBJ databases">
        <authorList>
            <person name="Lodha T.D."/>
            <person name="Chintalapati S."/>
            <person name="Chintalapati V.R."/>
            <person name="Sravanthi T."/>
        </authorList>
    </citation>
    <scope>NUCLEOTIDE SEQUENCE [LARGE SCALE GENOMIC DNA]</scope>
    <source>
        <strain evidence="3">JC133</strain>
    </source>
</reference>
<proteinExistence type="predicted"/>
<dbReference type="Gene3D" id="3.30.565.10">
    <property type="entry name" value="Histidine kinase-like ATPase, C-terminal domain"/>
    <property type="match status" value="1"/>
</dbReference>
<evidence type="ECO:0000313" key="3">
    <source>
        <dbReference type="Proteomes" id="UP000237350"/>
    </source>
</evidence>
<comment type="caution">
    <text evidence="2">The sequence shown here is derived from an EMBL/GenBank/DDBJ whole genome shotgun (WGS) entry which is preliminary data.</text>
</comment>
<feature type="domain" description="N-acetyltransferase" evidence="1">
    <location>
        <begin position="7"/>
        <end position="158"/>
    </location>
</feature>
<dbReference type="Pfam" id="PF02518">
    <property type="entry name" value="HATPase_c"/>
    <property type="match status" value="1"/>
</dbReference>
<dbReference type="OrthoDB" id="366292at2"/>
<dbReference type="PROSITE" id="PS51186">
    <property type="entry name" value="GNAT"/>
    <property type="match status" value="1"/>
</dbReference>
<keyword evidence="3" id="KW-1185">Reference proteome</keyword>
<organism evidence="2 3">
    <name type="scientific">Alkalispirochaeta sphaeroplastigenens</name>
    <dbReference type="NCBI Taxonomy" id="1187066"/>
    <lineage>
        <taxon>Bacteria</taxon>
        <taxon>Pseudomonadati</taxon>
        <taxon>Spirochaetota</taxon>
        <taxon>Spirochaetia</taxon>
        <taxon>Spirochaetales</taxon>
        <taxon>Spirochaetaceae</taxon>
        <taxon>Alkalispirochaeta</taxon>
    </lineage>
</organism>
<dbReference type="Proteomes" id="UP000237350">
    <property type="component" value="Unassembled WGS sequence"/>
</dbReference>
<dbReference type="SUPFAM" id="SSF55729">
    <property type="entry name" value="Acyl-CoA N-acyltransferases (Nat)"/>
    <property type="match status" value="1"/>
</dbReference>
<name>A0A2S4K1J1_9SPIO</name>
<dbReference type="AlphaFoldDB" id="A0A2S4K1J1"/>
<dbReference type="SUPFAM" id="SSF55874">
    <property type="entry name" value="ATPase domain of HSP90 chaperone/DNA topoisomerase II/histidine kinase"/>
    <property type="match status" value="1"/>
</dbReference>
<dbReference type="InterPro" id="IPR036890">
    <property type="entry name" value="HATPase_C_sf"/>
</dbReference>
<dbReference type="CDD" id="cd04301">
    <property type="entry name" value="NAT_SF"/>
    <property type="match status" value="1"/>
</dbReference>
<dbReference type="Pfam" id="PF00583">
    <property type="entry name" value="Acetyltransf_1"/>
    <property type="match status" value="1"/>
</dbReference>
<dbReference type="RefSeq" id="WP_103678973.1">
    <property type="nucleotide sequence ID" value="NZ_LPWH01000001.1"/>
</dbReference>
<dbReference type="Gene3D" id="3.40.630.30">
    <property type="match status" value="1"/>
</dbReference>
<evidence type="ECO:0000313" key="2">
    <source>
        <dbReference type="EMBL" id="POR05627.1"/>
    </source>
</evidence>
<gene>
    <name evidence="2" type="ORF">AU468_00165</name>
</gene>
<accession>A0A2S4K1J1</accession>
<sequence length="658" mass="75079">MSAHPRNAIRHLTPELERSIEQNPLLSIDTFLIPSPYIRDAGIAKDYEHSFVWVQEGEILGYILVYSDPDQKCFLIYKLVTSPFVRGAGIGTALGGHMVASIPREASVYLYVWEKQADSLEFFLNKGFHLGESLVYRNLIFRHLWGQASEILFKRKEESEQGPDKREEIGRTRHDARKTIRFLSHMVDMLSLDNCGRIIEDINRETTSLVNTLNSFRDSMSRVHEVNITELILERIVPYVGGSSIPCELRLKLQKTNQVVLGNYVDVSRAFINIVANSLEAIAASNRETGIMEIKIGEDQGTPYVRFRDNGIGMDEKRLVRGPEGIPLFVGKSTKARNEGEGLGTVQIFSTFGPDNITVDARPNRGCTWKISFSKPLLQSDPWYTRLERRFLEATHLQQSRPLTASSGYQEIVSYIWQTRKIEILLFDVILHFSAHQNIRTIFRSIFGYLVGETPESQLKEYIEGLRVDRPVMKEWLLETSQRVRSRWILIHAAGEGKNLGDAMLKSYGQALDNVIIFTLNPRTGAFYATDRKLAEHLDFAPYLGAEREKLLRGEFIGDVNSTEKPIFLGVWSVDSEEDLLKKLILLREGARTLIKTGGVDRKKPLAFYQTTWIRHSRDINSDAITTFGEFAELPREELLRFSRDADDEVQGFILGRE</sequence>
<dbReference type="InterPro" id="IPR000182">
    <property type="entry name" value="GNAT_dom"/>
</dbReference>
<protein>
    <recommendedName>
        <fullName evidence="1">N-acetyltransferase domain-containing protein</fullName>
    </recommendedName>
</protein>
<dbReference type="InterPro" id="IPR016181">
    <property type="entry name" value="Acyl_CoA_acyltransferase"/>
</dbReference>
<dbReference type="EMBL" id="LPWH01000001">
    <property type="protein sequence ID" value="POR05627.1"/>
    <property type="molecule type" value="Genomic_DNA"/>
</dbReference>
<dbReference type="InterPro" id="IPR003594">
    <property type="entry name" value="HATPase_dom"/>
</dbReference>
<evidence type="ECO:0000259" key="1">
    <source>
        <dbReference type="PROSITE" id="PS51186"/>
    </source>
</evidence>
<dbReference type="GO" id="GO:0016747">
    <property type="term" value="F:acyltransferase activity, transferring groups other than amino-acyl groups"/>
    <property type="evidence" value="ECO:0007669"/>
    <property type="project" value="InterPro"/>
</dbReference>